<dbReference type="EMBL" id="MG983742">
    <property type="protein sequence ID" value="AVO23022.1"/>
    <property type="molecule type" value="Genomic_DNA"/>
</dbReference>
<proteinExistence type="predicted"/>
<evidence type="ECO:0000259" key="1">
    <source>
        <dbReference type="Pfam" id="PF10651"/>
    </source>
</evidence>
<keyword evidence="3" id="KW-1185">Reference proteome</keyword>
<evidence type="ECO:0000313" key="2">
    <source>
        <dbReference type="EMBL" id="AVO23022.1"/>
    </source>
</evidence>
<organism evidence="2 3">
    <name type="scientific">Bacillus phage Anath</name>
    <dbReference type="NCBI Taxonomy" id="2108114"/>
    <lineage>
        <taxon>Viruses</taxon>
        <taxon>Duplodnaviria</taxon>
        <taxon>Heunggongvirae</taxon>
        <taxon>Uroviricota</taxon>
        <taxon>Caudoviricetes</taxon>
        <taxon>Ehrlichviridae</taxon>
        <taxon>Anathvirus</taxon>
        <taxon>Anathvirus anath</taxon>
    </lineage>
</organism>
<evidence type="ECO:0000313" key="3">
    <source>
        <dbReference type="Proteomes" id="UP000241367"/>
    </source>
</evidence>
<name>A0A2P1JUJ3_9CAUD</name>
<reference evidence="3" key="1">
    <citation type="submission" date="2018-02" db="EMBL/GenBank/DDBJ databases">
        <authorList>
            <person name="Cohen D.B."/>
            <person name="Kent A.D."/>
        </authorList>
    </citation>
    <scope>NUCLEOTIDE SEQUENCE [LARGE SCALE GENOMIC DNA]</scope>
</reference>
<sequence length="607" mass="67390">MSELLEFVDYEVTLDITEPYTPKERIVFQQNNVNSAHVLFNFTKKKKPIDMTSVSTVYISFKKSDDTLVYQGGATEVDKATGSYSIIFDSQVLASIGRVYAHAHFVLNNKVIETRKMFFDVEQSYMGDETIESTNAFPIIQQALTVGEKFKDKSDEDIDNIILAGEKADTALTKTNENASQITNLNKSTKERAGIITIPDGFRWKTFQVLVKKNIFGNFVNVKNINSLMPVKQGVTYYVDVNKGLDTNNGLTEATSFKSFSVAIQKADAGEILVAPGLYDRNRGWIKYSPPLSSLIVRPMYQGEIIFSTNHEGLTWVAEGTPNVYKTTRTLTYEVLDSKYYDKYGDYLGLTKRASIAEVSATPNSWYTDGTTVYVRLTDDRTPSNLVKVYVGGGNGYVAGNKKVYVEGVKFFGGDNPFEGITTAKTDTQELYFKDCEFKYGRKSDDSSNGLNIKGTSLVYSQNCIASKNQRDGFNYHVYNEVIPNAIEVDCVAYENGVQNSENNNNGSTMHDAGNIIRINGTYFSNKGPNVIDVGGCHSWNVGCVSFDSRSSTDSSDTNYLNQDGSMWLDTCVSYDSISDVVTVGAGSTFVRRTQVADGTILETSQY</sequence>
<dbReference type="Pfam" id="PF10651">
    <property type="entry name" value="BppU_N"/>
    <property type="match status" value="1"/>
</dbReference>
<feature type="domain" description="BppU N-terminal" evidence="1">
    <location>
        <begin position="9"/>
        <end position="144"/>
    </location>
</feature>
<protein>
    <submittedName>
        <fullName evidence="2">Putative tail fiber protein</fullName>
    </submittedName>
</protein>
<dbReference type="Proteomes" id="UP000241367">
    <property type="component" value="Segment"/>
</dbReference>
<accession>A0A2P1JUJ3</accession>
<dbReference type="Gene3D" id="2.60.40.3350">
    <property type="match status" value="1"/>
</dbReference>
<dbReference type="InterPro" id="IPR018913">
    <property type="entry name" value="BppU_N"/>
</dbReference>